<accession>A0ABV7ZLC5</accession>
<dbReference type="Pfam" id="PF01446">
    <property type="entry name" value="Rep_1"/>
    <property type="match status" value="1"/>
</dbReference>
<comment type="similarity">
    <text evidence="1">Belongs to the Gram-positive plasmids replication protein type 1 family.</text>
</comment>
<dbReference type="RefSeq" id="WP_104752401.1">
    <property type="nucleotide sequence ID" value="NZ_FZMF01000025.1"/>
</dbReference>
<evidence type="ECO:0000256" key="2">
    <source>
        <dbReference type="ARBA" id="ARBA00022705"/>
    </source>
</evidence>
<evidence type="ECO:0000313" key="4">
    <source>
        <dbReference type="Proteomes" id="UP001595783"/>
    </source>
</evidence>
<keyword evidence="4" id="KW-1185">Reference proteome</keyword>
<protein>
    <submittedName>
        <fullName evidence="3">Protein rep</fullName>
    </submittedName>
</protein>
<gene>
    <name evidence="3" type="ORF">ACFOPX_08405</name>
</gene>
<name>A0ABV7ZLC5_9HELI</name>
<dbReference type="Proteomes" id="UP001595783">
    <property type="component" value="Unassembled WGS sequence"/>
</dbReference>
<proteinExistence type="inferred from homology"/>
<evidence type="ECO:0000256" key="1">
    <source>
        <dbReference type="ARBA" id="ARBA00008909"/>
    </source>
</evidence>
<organism evidence="3 4">
    <name type="scientific">Helicobacter baculiformis</name>
    <dbReference type="NCBI Taxonomy" id="427351"/>
    <lineage>
        <taxon>Bacteria</taxon>
        <taxon>Pseudomonadati</taxon>
        <taxon>Campylobacterota</taxon>
        <taxon>Epsilonproteobacteria</taxon>
        <taxon>Campylobacterales</taxon>
        <taxon>Helicobacteraceae</taxon>
        <taxon>Helicobacter</taxon>
    </lineage>
</organism>
<evidence type="ECO:0000313" key="3">
    <source>
        <dbReference type="EMBL" id="MFC3848524.1"/>
    </source>
</evidence>
<keyword evidence="2" id="KW-0235">DNA replication</keyword>
<sequence length="339" mass="38951">MRKLTRKPVSSLKGKPVSSLQNITLSETLEPYQAHKLQAQELDLPGHYPDNPDKAQRCAHCGDDLTFDKYRHLETSDILRVLAWANFCKVRWCPMCAWRKASKLILEILSILSQIERDHKVAYVFLTLTTRNAPLSELRALSAHMSKSWQRLIQTKSFRKSVLGYIRALEFMGDKTPDGQAHPHFHSVLVVPPSYFSKGYIPQAQWCEMWQKALRADYKPIVDIRGIRVKSTATTLNTINPALYSALRECVKYIAKSAKLTKLDQEQFKILDQQAKGIRQFNLGGLVKSIKPLELEPLDPSFWEQLEQEFYKWSGQAYKPYTPSGEPKIFEFTTSPYGD</sequence>
<dbReference type="InterPro" id="IPR000989">
    <property type="entry name" value="Rep"/>
</dbReference>
<reference evidence="4" key="1">
    <citation type="journal article" date="2019" name="Int. J. Syst. Evol. Microbiol.">
        <title>The Global Catalogue of Microorganisms (GCM) 10K type strain sequencing project: providing services to taxonomists for standard genome sequencing and annotation.</title>
        <authorList>
            <consortium name="The Broad Institute Genomics Platform"/>
            <consortium name="The Broad Institute Genome Sequencing Center for Infectious Disease"/>
            <person name="Wu L."/>
            <person name="Ma J."/>
        </authorList>
    </citation>
    <scope>NUCLEOTIDE SEQUENCE [LARGE SCALE GENOMIC DNA]</scope>
    <source>
        <strain evidence="4">CCUG 53816</strain>
    </source>
</reference>
<comment type="caution">
    <text evidence="3">The sequence shown here is derived from an EMBL/GenBank/DDBJ whole genome shotgun (WGS) entry which is preliminary data.</text>
</comment>
<dbReference type="EMBL" id="JBHRZO010000070">
    <property type="protein sequence ID" value="MFC3848524.1"/>
    <property type="molecule type" value="Genomic_DNA"/>
</dbReference>